<dbReference type="InterPro" id="IPR036736">
    <property type="entry name" value="ACP-like_sf"/>
</dbReference>
<dbReference type="InterPro" id="IPR036291">
    <property type="entry name" value="NAD(P)-bd_dom_sf"/>
</dbReference>
<dbReference type="GO" id="GO:0008270">
    <property type="term" value="F:zinc ion binding"/>
    <property type="evidence" value="ECO:0007669"/>
    <property type="project" value="InterPro"/>
</dbReference>
<dbReference type="Proteomes" id="UP000572817">
    <property type="component" value="Unassembled WGS sequence"/>
</dbReference>
<dbReference type="GO" id="GO:0004312">
    <property type="term" value="F:fatty acid synthase activity"/>
    <property type="evidence" value="ECO:0007669"/>
    <property type="project" value="TreeGrafter"/>
</dbReference>
<dbReference type="SUPFAM" id="SSF51735">
    <property type="entry name" value="NAD(P)-binding Rossmann-fold domains"/>
    <property type="match status" value="2"/>
</dbReference>
<dbReference type="Pfam" id="PF08659">
    <property type="entry name" value="KR"/>
    <property type="match status" value="1"/>
</dbReference>
<dbReference type="PANTHER" id="PTHR43775">
    <property type="entry name" value="FATTY ACID SYNTHASE"/>
    <property type="match status" value="1"/>
</dbReference>
<dbReference type="Pfam" id="PF00107">
    <property type="entry name" value="ADH_zinc_N"/>
    <property type="match status" value="1"/>
</dbReference>
<dbReference type="SMART" id="SM00825">
    <property type="entry name" value="PKS_KS"/>
    <property type="match status" value="1"/>
</dbReference>
<organism evidence="7 8">
    <name type="scientific">Botryosphaeria dothidea</name>
    <dbReference type="NCBI Taxonomy" id="55169"/>
    <lineage>
        <taxon>Eukaryota</taxon>
        <taxon>Fungi</taxon>
        <taxon>Dikarya</taxon>
        <taxon>Ascomycota</taxon>
        <taxon>Pezizomycotina</taxon>
        <taxon>Dothideomycetes</taxon>
        <taxon>Dothideomycetes incertae sedis</taxon>
        <taxon>Botryosphaeriales</taxon>
        <taxon>Botryosphaeriaceae</taxon>
        <taxon>Botryosphaeria</taxon>
    </lineage>
</organism>
<keyword evidence="8" id="KW-1185">Reference proteome</keyword>
<dbReference type="PROSITE" id="PS01162">
    <property type="entry name" value="QOR_ZETA_CRYSTAL"/>
    <property type="match status" value="1"/>
</dbReference>
<dbReference type="SUPFAM" id="SSF53901">
    <property type="entry name" value="Thiolase-like"/>
    <property type="match status" value="1"/>
</dbReference>
<accession>A0A8H4IQC6</accession>
<dbReference type="InterPro" id="IPR050091">
    <property type="entry name" value="PKS_NRPS_Biosynth_Enz"/>
</dbReference>
<dbReference type="InterPro" id="IPR013968">
    <property type="entry name" value="PKS_KR"/>
</dbReference>
<feature type="domain" description="Carrier" evidence="5">
    <location>
        <begin position="1039"/>
        <end position="1117"/>
    </location>
</feature>
<dbReference type="Gene3D" id="3.40.47.10">
    <property type="match status" value="1"/>
</dbReference>
<dbReference type="Pfam" id="PF23297">
    <property type="entry name" value="ACP_SdgA_C"/>
    <property type="match status" value="1"/>
</dbReference>
<dbReference type="PANTHER" id="PTHR43775:SF29">
    <property type="entry name" value="ASPERFURANONE POLYKETIDE SYNTHASE AFOG-RELATED"/>
    <property type="match status" value="1"/>
</dbReference>
<evidence type="ECO:0000259" key="6">
    <source>
        <dbReference type="PROSITE" id="PS52004"/>
    </source>
</evidence>
<evidence type="ECO:0000256" key="4">
    <source>
        <dbReference type="SAM" id="MobiDB-lite"/>
    </source>
</evidence>
<evidence type="ECO:0000256" key="2">
    <source>
        <dbReference type="ARBA" id="ARBA00022553"/>
    </source>
</evidence>
<dbReference type="InterPro" id="IPR020843">
    <property type="entry name" value="ER"/>
</dbReference>
<dbReference type="GO" id="GO:0016491">
    <property type="term" value="F:oxidoreductase activity"/>
    <property type="evidence" value="ECO:0007669"/>
    <property type="project" value="InterPro"/>
</dbReference>
<evidence type="ECO:0000313" key="7">
    <source>
        <dbReference type="EMBL" id="KAF4303348.1"/>
    </source>
</evidence>
<feature type="domain" description="Ketosynthase family 3 (KS3)" evidence="6">
    <location>
        <begin position="1"/>
        <end position="180"/>
    </location>
</feature>
<dbReference type="InterPro" id="IPR014031">
    <property type="entry name" value="Ketoacyl_synth_C"/>
</dbReference>
<dbReference type="GO" id="GO:0006633">
    <property type="term" value="P:fatty acid biosynthetic process"/>
    <property type="evidence" value="ECO:0007669"/>
    <property type="project" value="TreeGrafter"/>
</dbReference>
<gene>
    <name evidence="7" type="ORF">GTA08_BOTSDO09542</name>
</gene>
<dbReference type="OrthoDB" id="329835at2759"/>
<evidence type="ECO:0000313" key="8">
    <source>
        <dbReference type="Proteomes" id="UP000572817"/>
    </source>
</evidence>
<sequence>MVTTQNTHRHPSAAARKPPLMGPSTGPSSGPIPHSAIARPRCAGGMMSAMVPPPMGGHGRGHGAADGEWEEAGVAGVVDGEVFRDSRGSTPLYVASVKTNIGHLEGASGVAGVIKTVLVLEHGQIPPNAGFEKPNPRIDGDALKVQFPAELAPWPTESLRRASVSSFRYGSSNAHVVMDDAFTYLRLHRLQGHNHSVELAKSQEMGWHEVLRNCGFSGIDLVFRDSAGPAHHGVSVLVVTALEEAKDEKMSIPTDLIAVVDPRSDAQLALAREIGERVKPYTTVEILSLEQAGARDADGMLLVCLLELEEAMLHSVDEKDMIAIRHLAQGCKLLVWISCGGGVQADAPEADVALGLGRPICSERGDGGFVTVNLDGHSGLGRHVEMIVGLLRNLIICDDTEFAERDGLLHIPRVAPAAKLNDAVIERVRPRGLEQYTLDGSEPGRRVAPSIGTPGLLDTLHFVEEAAEEAALKEQEVQIRVQAASLIFRDIMIALGQLPGDSFWIRWFIVGGGGLSTGIGFAEAAGLPVAFTTAIYGLYELARLHRGESALIHAGSGGIGQAAIQLARLRGADVFVTVGSEPKRQLVQEQYGISDNHCLASRDASFAQDILAATNGRGVDVVLNSRDILLHGTLPVRPFDRNVIFASVDLLPVMAQAPAVMGDLMRQVAHLFREHPDCLHEPRPVHAFSSERVEDAMRLLQGGKNMGKAVVEFATGHQLRVRPALTLCYNFSSDATYAIGGGLGGLGRNVVRWMISRGARNFLLLSRSGIARPTPAVSAFLKDVREAGGAVQAPACDITDAAALQAALEQCARDMPPVRGCIQAAMVLHDDLFENMTAATLHRALRPKVDGSWNLHRLLPEQLDFFVLLSSFTGVIGNRGQANYAAGNTFEDALARHRLARGLSAVSLNLALVLEAGSTAENHALAMAARRAGGTGLRQDQVLAVLDVVCDPALGRRYPGTPQLSLVGEGLGELWAKGHENALVWLRKPPFANLKQIATWAVDGSRIADSEKTGEGGDDKVDYRRAVRESVADGGAGVEKAAGVVQKGMARKLGKLLSVSESEVDTDKPPYVLGVDSLVAVELRYWFMKELGVEVAVFEVLKDRSVKELCRWVVDRLTG</sequence>
<feature type="compositionally biased region" description="Low complexity" evidence="4">
    <location>
        <begin position="18"/>
        <end position="35"/>
    </location>
</feature>
<dbReference type="InterPro" id="IPR020806">
    <property type="entry name" value="PKS_PP-bd"/>
</dbReference>
<dbReference type="InterPro" id="IPR016039">
    <property type="entry name" value="Thiolase-like"/>
</dbReference>
<keyword evidence="3" id="KW-0808">Transferase</keyword>
<dbReference type="AlphaFoldDB" id="A0A8H4IQC6"/>
<name>A0A8H4IQC6_9PEZI</name>
<dbReference type="Gene3D" id="3.90.180.10">
    <property type="entry name" value="Medium-chain alcohol dehydrogenases, catalytic domain"/>
    <property type="match status" value="1"/>
</dbReference>
<dbReference type="SMART" id="SM00829">
    <property type="entry name" value="PKS_ER"/>
    <property type="match status" value="1"/>
</dbReference>
<dbReference type="PROSITE" id="PS52004">
    <property type="entry name" value="KS3_2"/>
    <property type="match status" value="1"/>
</dbReference>
<dbReference type="InterPro" id="IPR009081">
    <property type="entry name" value="PP-bd_ACP"/>
</dbReference>
<evidence type="ECO:0000256" key="1">
    <source>
        <dbReference type="ARBA" id="ARBA00022450"/>
    </source>
</evidence>
<feature type="region of interest" description="Disordered" evidence="4">
    <location>
        <begin position="1"/>
        <end position="39"/>
    </location>
</feature>
<dbReference type="InterPro" id="IPR013149">
    <property type="entry name" value="ADH-like_C"/>
</dbReference>
<reference evidence="7" key="1">
    <citation type="submission" date="2020-04" db="EMBL/GenBank/DDBJ databases">
        <title>Genome Assembly and Annotation of Botryosphaeria dothidea sdau 11-99, a Latent Pathogen of Apple Fruit Ring Rot in China.</title>
        <authorList>
            <person name="Yu C."/>
            <person name="Diao Y."/>
            <person name="Lu Q."/>
            <person name="Zhao J."/>
            <person name="Cui S."/>
            <person name="Peng C."/>
            <person name="He B."/>
            <person name="Liu H."/>
        </authorList>
    </citation>
    <scope>NUCLEOTIDE SEQUENCE [LARGE SCALE GENOMIC DNA]</scope>
    <source>
        <strain evidence="7">Sdau11-99</strain>
    </source>
</reference>
<dbReference type="SUPFAM" id="SSF47336">
    <property type="entry name" value="ACP-like"/>
    <property type="match status" value="1"/>
</dbReference>
<dbReference type="Pfam" id="PF02801">
    <property type="entry name" value="Ketoacyl-synt_C"/>
    <property type="match status" value="1"/>
</dbReference>
<dbReference type="InterPro" id="IPR002364">
    <property type="entry name" value="Quin_OxRdtase/zeta-crystal_CS"/>
</dbReference>
<keyword evidence="2" id="KW-0597">Phosphoprotein</keyword>
<dbReference type="InterPro" id="IPR057326">
    <property type="entry name" value="KR_dom"/>
</dbReference>
<dbReference type="SMART" id="SM00822">
    <property type="entry name" value="PKS_KR"/>
    <property type="match status" value="1"/>
</dbReference>
<dbReference type="GO" id="GO:0031177">
    <property type="term" value="F:phosphopantetheine binding"/>
    <property type="evidence" value="ECO:0007669"/>
    <property type="project" value="InterPro"/>
</dbReference>
<keyword evidence="1" id="KW-0596">Phosphopantetheine</keyword>
<dbReference type="SMART" id="SM00823">
    <property type="entry name" value="PKS_PP"/>
    <property type="match status" value="1"/>
</dbReference>
<dbReference type="Gene3D" id="1.10.1200.10">
    <property type="entry name" value="ACP-like"/>
    <property type="match status" value="1"/>
</dbReference>
<dbReference type="Gene3D" id="3.40.50.720">
    <property type="entry name" value="NAD(P)-binding Rossmann-like Domain"/>
    <property type="match status" value="1"/>
</dbReference>
<evidence type="ECO:0000259" key="5">
    <source>
        <dbReference type="PROSITE" id="PS50075"/>
    </source>
</evidence>
<dbReference type="CDD" id="cd05195">
    <property type="entry name" value="enoyl_red"/>
    <property type="match status" value="1"/>
</dbReference>
<comment type="caution">
    <text evidence="7">The sequence shown here is derived from an EMBL/GenBank/DDBJ whole genome shotgun (WGS) entry which is preliminary data.</text>
</comment>
<dbReference type="PROSITE" id="PS50075">
    <property type="entry name" value="CARRIER"/>
    <property type="match status" value="1"/>
</dbReference>
<proteinExistence type="predicted"/>
<dbReference type="GO" id="GO:0044550">
    <property type="term" value="P:secondary metabolite biosynthetic process"/>
    <property type="evidence" value="ECO:0007669"/>
    <property type="project" value="TreeGrafter"/>
</dbReference>
<dbReference type="EMBL" id="WWBZ02000062">
    <property type="protein sequence ID" value="KAF4303348.1"/>
    <property type="molecule type" value="Genomic_DNA"/>
</dbReference>
<evidence type="ECO:0000256" key="3">
    <source>
        <dbReference type="ARBA" id="ARBA00022679"/>
    </source>
</evidence>
<dbReference type="InterPro" id="IPR020841">
    <property type="entry name" value="PKS_Beta-ketoAc_synthase_dom"/>
</dbReference>
<protein>
    <submittedName>
        <fullName evidence="7">Polyketide synthase</fullName>
    </submittedName>
</protein>